<dbReference type="PANTHER" id="PTHR46676:SF1">
    <property type="entry name" value="PROTEIN AMBP"/>
    <property type="match status" value="1"/>
</dbReference>
<accession>A0ABD2FJ21</accession>
<dbReference type="EMBL" id="JBIYXZ010002089">
    <property type="protein sequence ID" value="KAL3041544.1"/>
    <property type="molecule type" value="Genomic_DNA"/>
</dbReference>
<dbReference type="PANTHER" id="PTHR46676">
    <property type="entry name" value="PROTEIN AMBP"/>
    <property type="match status" value="1"/>
</dbReference>
<comment type="caution">
    <text evidence="8">The sequence shown here is derived from an EMBL/GenBank/DDBJ whole genome shotgun (WGS) entry which is preliminary data.</text>
</comment>
<dbReference type="PROSITE" id="PS00280">
    <property type="entry name" value="BPTI_KUNITZ_1"/>
    <property type="match status" value="1"/>
</dbReference>
<keyword evidence="3" id="KW-0722">Serine protease inhibitor</keyword>
<keyword evidence="2" id="KW-0677">Repeat</keyword>
<feature type="chain" id="PRO_5044748877" description="BPTI/Kunitz inhibitor domain-containing protein" evidence="6">
    <location>
        <begin position="22"/>
        <end position="183"/>
    </location>
</feature>
<dbReference type="SMART" id="SM00131">
    <property type="entry name" value="KU"/>
    <property type="match status" value="1"/>
</dbReference>
<dbReference type="Pfam" id="PF00014">
    <property type="entry name" value="Kunitz_BPTI"/>
    <property type="match status" value="1"/>
</dbReference>
<evidence type="ECO:0000256" key="3">
    <source>
        <dbReference type="ARBA" id="ARBA00022900"/>
    </source>
</evidence>
<feature type="domain" description="BPTI/Kunitz inhibitor" evidence="7">
    <location>
        <begin position="115"/>
        <end position="169"/>
    </location>
</feature>
<dbReference type="PRINTS" id="PR00759">
    <property type="entry name" value="BASICPTASE"/>
</dbReference>
<keyword evidence="1" id="KW-0646">Protease inhibitor</keyword>
<dbReference type="InterPro" id="IPR020901">
    <property type="entry name" value="Prtase_inh_Kunz-CS"/>
</dbReference>
<reference evidence="8 9" key="2">
    <citation type="journal article" date="2024" name="G3 (Bethesda)">
        <title>The genome of the cryopelagic Antarctic bald notothen, Trematomus borchgrevinki.</title>
        <authorList>
            <person name="Rayamajhi N."/>
            <person name="Rivera-Colon A.G."/>
            <person name="Minhas B.F."/>
            <person name="Cheng C.C."/>
            <person name="Catchen J.M."/>
        </authorList>
    </citation>
    <scope>NUCLEOTIDE SEQUENCE [LARGE SCALE GENOMIC DNA]</scope>
    <source>
        <strain evidence="8">AGRC-2024</strain>
    </source>
</reference>
<evidence type="ECO:0000256" key="4">
    <source>
        <dbReference type="ARBA" id="ARBA00023157"/>
    </source>
</evidence>
<evidence type="ECO:0000256" key="2">
    <source>
        <dbReference type="ARBA" id="ARBA00022737"/>
    </source>
</evidence>
<protein>
    <recommendedName>
        <fullName evidence="7">BPTI/Kunitz inhibitor domain-containing protein</fullName>
    </recommendedName>
</protein>
<dbReference type="Proteomes" id="UP001619887">
    <property type="component" value="Unassembled WGS sequence"/>
</dbReference>
<keyword evidence="4" id="KW-1015">Disulfide bond</keyword>
<dbReference type="GO" id="GO:0004867">
    <property type="term" value="F:serine-type endopeptidase inhibitor activity"/>
    <property type="evidence" value="ECO:0007669"/>
    <property type="project" value="UniProtKB-KW"/>
</dbReference>
<evidence type="ECO:0000256" key="6">
    <source>
        <dbReference type="SAM" id="SignalP"/>
    </source>
</evidence>
<dbReference type="InterPro" id="IPR029856">
    <property type="entry name" value="AMBP"/>
</dbReference>
<organism evidence="8 9">
    <name type="scientific">Pagothenia borchgrevinki</name>
    <name type="common">Bald rockcod</name>
    <name type="synonym">Trematomus borchgrevinki</name>
    <dbReference type="NCBI Taxonomy" id="8213"/>
    <lineage>
        <taxon>Eukaryota</taxon>
        <taxon>Metazoa</taxon>
        <taxon>Chordata</taxon>
        <taxon>Craniata</taxon>
        <taxon>Vertebrata</taxon>
        <taxon>Euteleostomi</taxon>
        <taxon>Actinopterygii</taxon>
        <taxon>Neopterygii</taxon>
        <taxon>Teleostei</taxon>
        <taxon>Neoteleostei</taxon>
        <taxon>Acanthomorphata</taxon>
        <taxon>Eupercaria</taxon>
        <taxon>Perciformes</taxon>
        <taxon>Notothenioidei</taxon>
        <taxon>Nototheniidae</taxon>
        <taxon>Pagothenia</taxon>
    </lineage>
</organism>
<sequence length="183" mass="19763">MEKAMILVSVLLLGWTWTLQAVPVDMDQVDVPVQPLATVEVPVEHNATVEVPVEHNATVEVPVENNATVEVPVQPLATVEVPEEHNATVEVPVEHNATMEGLNATLPLFNAAEDCQKDPAIGGPGPTCLAYIERYFYNSSSMNCEIFIYGGCGGNLNNFINDAECMDSCHPEAELPTAICLDC</sequence>
<evidence type="ECO:0000259" key="7">
    <source>
        <dbReference type="PROSITE" id="PS50279"/>
    </source>
</evidence>
<evidence type="ECO:0000313" key="8">
    <source>
        <dbReference type="EMBL" id="KAL3041544.1"/>
    </source>
</evidence>
<evidence type="ECO:0000256" key="1">
    <source>
        <dbReference type="ARBA" id="ARBA00022690"/>
    </source>
</evidence>
<feature type="signal peptide" evidence="6">
    <location>
        <begin position="1"/>
        <end position="21"/>
    </location>
</feature>
<dbReference type="PROSITE" id="PS50279">
    <property type="entry name" value="BPTI_KUNITZ_2"/>
    <property type="match status" value="1"/>
</dbReference>
<evidence type="ECO:0000256" key="5">
    <source>
        <dbReference type="ARBA" id="ARBA00023180"/>
    </source>
</evidence>
<dbReference type="InterPro" id="IPR002223">
    <property type="entry name" value="Kunitz_BPTI"/>
</dbReference>
<keyword evidence="9" id="KW-1185">Reference proteome</keyword>
<keyword evidence="6" id="KW-0732">Signal</keyword>
<dbReference type="SUPFAM" id="SSF57362">
    <property type="entry name" value="BPTI-like"/>
    <property type="match status" value="1"/>
</dbReference>
<dbReference type="Gene3D" id="4.10.410.10">
    <property type="entry name" value="Pancreatic trypsin inhibitor Kunitz domain"/>
    <property type="match status" value="1"/>
</dbReference>
<dbReference type="InterPro" id="IPR036880">
    <property type="entry name" value="Kunitz_BPTI_sf"/>
</dbReference>
<proteinExistence type="predicted"/>
<keyword evidence="5" id="KW-0325">Glycoprotein</keyword>
<name>A0ABD2FJ21_PAGBO</name>
<reference evidence="8 9" key="1">
    <citation type="journal article" date="2022" name="G3 (Bethesda)">
        <title>Evaluating Illumina-, Nanopore-, and PacBio-based genome assembly strategies with the bald notothen, Trematomus borchgrevinki.</title>
        <authorList>
            <person name="Rayamajhi N."/>
            <person name="Cheng C.C."/>
            <person name="Catchen J.M."/>
        </authorList>
    </citation>
    <scope>NUCLEOTIDE SEQUENCE [LARGE SCALE GENOMIC DNA]</scope>
    <source>
        <strain evidence="8">AGRC-2024</strain>
    </source>
</reference>
<evidence type="ECO:0000313" key="9">
    <source>
        <dbReference type="Proteomes" id="UP001619887"/>
    </source>
</evidence>
<gene>
    <name evidence="8" type="ORF">OYC64_019686</name>
</gene>
<dbReference type="AlphaFoldDB" id="A0ABD2FJ21"/>